<sequence>MRKTFLFICILLMLTACQREQAYEPEEINPDIDVCMICNMSITAENYATEAILKDGTVHKFDDIGCMFEFMKQEDKENIAKLYVRDIETGEWIELEKAFFAYDRDYWTPMNYGVVSFASEENAKKYIEKEGKGQLWTYDQLLQHKWGFEQ</sequence>
<accession>A0A4R1QDZ4</accession>
<evidence type="ECO:0000256" key="1">
    <source>
        <dbReference type="ARBA" id="ARBA00022729"/>
    </source>
</evidence>
<dbReference type="RefSeq" id="WP_132948324.1">
    <property type="nucleotide sequence ID" value="NZ_SLUL01000006.1"/>
</dbReference>
<dbReference type="Pfam" id="PF05573">
    <property type="entry name" value="NosL"/>
    <property type="match status" value="1"/>
</dbReference>
<dbReference type="PANTHER" id="PTHR41247:SF1">
    <property type="entry name" value="HTH-TYPE TRANSCRIPTIONAL REPRESSOR YCNK"/>
    <property type="match status" value="1"/>
</dbReference>
<dbReference type="InterPro" id="IPR012640">
    <property type="entry name" value="Membr_lipoprot_lipid_attach_CS"/>
</dbReference>
<proteinExistence type="predicted"/>
<evidence type="ECO:0000313" key="4">
    <source>
        <dbReference type="Proteomes" id="UP000295658"/>
    </source>
</evidence>
<keyword evidence="1 2" id="KW-0732">Signal</keyword>
<dbReference type="OrthoDB" id="9792749at2"/>
<evidence type="ECO:0000256" key="2">
    <source>
        <dbReference type="SAM" id="SignalP"/>
    </source>
</evidence>
<dbReference type="PANTHER" id="PTHR41247">
    <property type="entry name" value="HTH-TYPE TRANSCRIPTIONAL REPRESSOR YCNK"/>
    <property type="match status" value="1"/>
</dbReference>
<feature type="chain" id="PRO_5020688900" evidence="2">
    <location>
        <begin position="23"/>
        <end position="150"/>
    </location>
</feature>
<dbReference type="EMBL" id="SLUL01000006">
    <property type="protein sequence ID" value="TCL49782.1"/>
    <property type="molecule type" value="Genomic_DNA"/>
</dbReference>
<reference evidence="3 4" key="1">
    <citation type="submission" date="2019-03" db="EMBL/GenBank/DDBJ databases">
        <title>Genomic Encyclopedia of Type Strains, Phase IV (KMG-IV): sequencing the most valuable type-strain genomes for metagenomic binning, comparative biology and taxonomic classification.</title>
        <authorList>
            <person name="Goeker M."/>
        </authorList>
    </citation>
    <scope>NUCLEOTIDE SEQUENCE [LARGE SCALE GENOMIC DNA]</scope>
    <source>
        <strain evidence="3 4">DSM 24979</strain>
    </source>
</reference>
<protein>
    <submittedName>
        <fullName evidence="3">Copper chaperone NosL</fullName>
    </submittedName>
</protein>
<dbReference type="SUPFAM" id="SSF160387">
    <property type="entry name" value="NosL/MerB-like"/>
    <property type="match status" value="1"/>
</dbReference>
<gene>
    <name evidence="3" type="ORF">EDD69_106138</name>
</gene>
<dbReference type="AlphaFoldDB" id="A0A4R1QDZ4"/>
<name>A0A4R1QDZ4_9BACL</name>
<feature type="signal peptide" evidence="2">
    <location>
        <begin position="1"/>
        <end position="22"/>
    </location>
</feature>
<dbReference type="Proteomes" id="UP000295658">
    <property type="component" value="Unassembled WGS sequence"/>
</dbReference>
<dbReference type="Pfam" id="PF08139">
    <property type="entry name" value="LPAM_1"/>
    <property type="match status" value="1"/>
</dbReference>
<evidence type="ECO:0000313" key="3">
    <source>
        <dbReference type="EMBL" id="TCL49782.1"/>
    </source>
</evidence>
<comment type="caution">
    <text evidence="3">The sequence shown here is derived from an EMBL/GenBank/DDBJ whole genome shotgun (WGS) entry which is preliminary data.</text>
</comment>
<dbReference type="PROSITE" id="PS51257">
    <property type="entry name" value="PROKAR_LIPOPROTEIN"/>
    <property type="match status" value="1"/>
</dbReference>
<keyword evidence="4" id="KW-1185">Reference proteome</keyword>
<dbReference type="InterPro" id="IPR008719">
    <property type="entry name" value="N2O_reductase_NosL"/>
</dbReference>
<organism evidence="3 4">
    <name type="scientific">Thermolongibacillus altinsuensis</name>
    <dbReference type="NCBI Taxonomy" id="575256"/>
    <lineage>
        <taxon>Bacteria</taxon>
        <taxon>Bacillati</taxon>
        <taxon>Bacillota</taxon>
        <taxon>Bacilli</taxon>
        <taxon>Bacillales</taxon>
        <taxon>Anoxybacillaceae</taxon>
        <taxon>Thermolongibacillus</taxon>
    </lineage>
</organism>